<gene>
    <name evidence="11" type="ordered locus">Cwoe_2089</name>
</gene>
<keyword evidence="9" id="KW-0472">Membrane</keyword>
<dbReference type="InterPro" id="IPR017871">
    <property type="entry name" value="ABC_transporter-like_CS"/>
</dbReference>
<keyword evidence="4" id="KW-0762">Sugar transport</keyword>
<dbReference type="InterPro" id="IPR003593">
    <property type="entry name" value="AAA+_ATPase"/>
</dbReference>
<keyword evidence="2" id="KW-0813">Transport</keyword>
<evidence type="ECO:0000313" key="12">
    <source>
        <dbReference type="Proteomes" id="UP000008229"/>
    </source>
</evidence>
<evidence type="ECO:0000259" key="10">
    <source>
        <dbReference type="PROSITE" id="PS50893"/>
    </source>
</evidence>
<dbReference type="CDD" id="cd03216">
    <property type="entry name" value="ABC_Carb_Monos_I"/>
    <property type="match status" value="1"/>
</dbReference>
<evidence type="ECO:0000256" key="8">
    <source>
        <dbReference type="ARBA" id="ARBA00022967"/>
    </source>
</evidence>
<dbReference type="SMART" id="SM00382">
    <property type="entry name" value="AAA"/>
    <property type="match status" value="2"/>
</dbReference>
<dbReference type="Proteomes" id="UP000008229">
    <property type="component" value="Chromosome"/>
</dbReference>
<evidence type="ECO:0000256" key="6">
    <source>
        <dbReference type="ARBA" id="ARBA00022741"/>
    </source>
</evidence>
<feature type="domain" description="ABC transporter" evidence="10">
    <location>
        <begin position="14"/>
        <end position="249"/>
    </location>
</feature>
<dbReference type="InterPro" id="IPR050107">
    <property type="entry name" value="ABC_carbohydrate_import_ATPase"/>
</dbReference>
<evidence type="ECO:0000256" key="1">
    <source>
        <dbReference type="ARBA" id="ARBA00004202"/>
    </source>
</evidence>
<dbReference type="CDD" id="cd03215">
    <property type="entry name" value="ABC_Carb_Monos_II"/>
    <property type="match status" value="1"/>
</dbReference>
<dbReference type="HOGENOM" id="CLU_000604_92_3_11"/>
<dbReference type="SUPFAM" id="SSF52540">
    <property type="entry name" value="P-loop containing nucleoside triphosphate hydrolases"/>
    <property type="match status" value="2"/>
</dbReference>
<sequence>MVRAVDTTDVAPLIELAGVGKRFGEVRALSGVDLAVGHGEVHAFVGENGAGKSTLVKVLMGVHRPDDGTLRVDGRERHYHSPHDALQDGVAGIAQEISLVPQRSVMENVFLGREPRRAGVIDTRALRRRLVELQARTGFQIPPDARAGSLSIADQQRVEILRALARDARVIVMDEPTAALSKTESEKLFEVVRRLRAGGTTVIYISHFLQEVLALADRVTILREGRVVRSGESARETTDSLVTAMLGRALGQVFPPKRPPAPGAPVRLAVRDLSRGSACRDIGFDVRAGEIVGFAGLVGSGRTEMARALIGADRADTATVAVDGRPVRIRAPKDSIRCGIAYLPESRKDDGLMMSRPAAENITLPHLRDISRVGVVTGANEASRCLDLLHRVKATVKGPRDPVRALSGGNQQKVLFARWLFSKPKVLIADEPTRGVDLGAKAAIYELIRELADEGIAVVVISSEHEELIGLSDRVLVMRGGRVVRELADDQITEDNIVSAALTV</sequence>
<keyword evidence="5" id="KW-0677">Repeat</keyword>
<name>D3F4E2_CONWI</name>
<dbReference type="RefSeq" id="WP_012933565.1">
    <property type="nucleotide sequence ID" value="NC_013739.1"/>
</dbReference>
<evidence type="ECO:0000256" key="3">
    <source>
        <dbReference type="ARBA" id="ARBA00022475"/>
    </source>
</evidence>
<keyword evidence="6" id="KW-0547">Nucleotide-binding</keyword>
<evidence type="ECO:0000256" key="4">
    <source>
        <dbReference type="ARBA" id="ARBA00022597"/>
    </source>
</evidence>
<dbReference type="KEGG" id="cwo:Cwoe_2089"/>
<dbReference type="eggNOG" id="COG1129">
    <property type="taxonomic scope" value="Bacteria"/>
</dbReference>
<dbReference type="PROSITE" id="PS00211">
    <property type="entry name" value="ABC_TRANSPORTER_1"/>
    <property type="match status" value="1"/>
</dbReference>
<dbReference type="EMBL" id="CP001854">
    <property type="protein sequence ID" value="ADB50514.1"/>
    <property type="molecule type" value="Genomic_DNA"/>
</dbReference>
<keyword evidence="7" id="KW-0067">ATP-binding</keyword>
<dbReference type="GO" id="GO:0005886">
    <property type="term" value="C:plasma membrane"/>
    <property type="evidence" value="ECO:0007669"/>
    <property type="project" value="UniProtKB-SubCell"/>
</dbReference>
<dbReference type="InterPro" id="IPR027417">
    <property type="entry name" value="P-loop_NTPase"/>
</dbReference>
<dbReference type="GO" id="GO:0005524">
    <property type="term" value="F:ATP binding"/>
    <property type="evidence" value="ECO:0007669"/>
    <property type="project" value="UniProtKB-KW"/>
</dbReference>
<evidence type="ECO:0000256" key="2">
    <source>
        <dbReference type="ARBA" id="ARBA00022448"/>
    </source>
</evidence>
<dbReference type="InterPro" id="IPR003439">
    <property type="entry name" value="ABC_transporter-like_ATP-bd"/>
</dbReference>
<keyword evidence="8" id="KW-1278">Translocase</keyword>
<dbReference type="STRING" id="469383.Cwoe_2089"/>
<dbReference type="OrthoDB" id="39350at2"/>
<evidence type="ECO:0000256" key="5">
    <source>
        <dbReference type="ARBA" id="ARBA00022737"/>
    </source>
</evidence>
<keyword evidence="3" id="KW-1003">Cell membrane</keyword>
<dbReference type="PANTHER" id="PTHR43790">
    <property type="entry name" value="CARBOHYDRATE TRANSPORT ATP-BINDING PROTEIN MG119-RELATED"/>
    <property type="match status" value="1"/>
</dbReference>
<evidence type="ECO:0000256" key="7">
    <source>
        <dbReference type="ARBA" id="ARBA00022840"/>
    </source>
</evidence>
<protein>
    <submittedName>
        <fullName evidence="11">ABC transporter related protein</fullName>
    </submittedName>
</protein>
<evidence type="ECO:0000256" key="9">
    <source>
        <dbReference type="ARBA" id="ARBA00023136"/>
    </source>
</evidence>
<dbReference type="PROSITE" id="PS50893">
    <property type="entry name" value="ABC_TRANSPORTER_2"/>
    <property type="match status" value="2"/>
</dbReference>
<reference evidence="11 12" key="1">
    <citation type="journal article" date="2010" name="Stand. Genomic Sci.">
        <title>Complete genome sequence of Conexibacter woesei type strain (ID131577).</title>
        <authorList>
            <person name="Pukall R."/>
            <person name="Lapidus A."/>
            <person name="Glavina Del Rio T."/>
            <person name="Copeland A."/>
            <person name="Tice H."/>
            <person name="Cheng J.-F."/>
            <person name="Lucas S."/>
            <person name="Chen F."/>
            <person name="Nolan M."/>
            <person name="Bruce D."/>
            <person name="Goodwin L."/>
            <person name="Pitluck S."/>
            <person name="Mavromatis K."/>
            <person name="Ivanova N."/>
            <person name="Ovchinnikova G."/>
            <person name="Pati A."/>
            <person name="Chen A."/>
            <person name="Palaniappan K."/>
            <person name="Land M."/>
            <person name="Hauser L."/>
            <person name="Chang Y.-J."/>
            <person name="Jeffries C.D."/>
            <person name="Chain P."/>
            <person name="Meincke L."/>
            <person name="Sims D."/>
            <person name="Brettin T."/>
            <person name="Detter J.C."/>
            <person name="Rohde M."/>
            <person name="Goeker M."/>
            <person name="Bristow J."/>
            <person name="Eisen J.A."/>
            <person name="Markowitz V."/>
            <person name="Kyrpides N.C."/>
            <person name="Klenk H.-P."/>
            <person name="Hugenholtz P."/>
        </authorList>
    </citation>
    <scope>NUCLEOTIDE SEQUENCE [LARGE SCALE GENOMIC DNA]</scope>
    <source>
        <strain evidence="12">DSM 14684 / CIP 108061 / JCM 11494 / NBRC 100937 / ID131577</strain>
    </source>
</reference>
<organism evidence="11 12">
    <name type="scientific">Conexibacter woesei (strain DSM 14684 / CCUG 47730 / CIP 108061 / JCM 11494 / NBRC 100937 / ID131577)</name>
    <dbReference type="NCBI Taxonomy" id="469383"/>
    <lineage>
        <taxon>Bacteria</taxon>
        <taxon>Bacillati</taxon>
        <taxon>Actinomycetota</taxon>
        <taxon>Thermoleophilia</taxon>
        <taxon>Solirubrobacterales</taxon>
        <taxon>Conexibacteraceae</taxon>
        <taxon>Conexibacter</taxon>
    </lineage>
</organism>
<keyword evidence="12" id="KW-1185">Reference proteome</keyword>
<evidence type="ECO:0000313" key="11">
    <source>
        <dbReference type="EMBL" id="ADB50514.1"/>
    </source>
</evidence>
<dbReference type="GO" id="GO:0016887">
    <property type="term" value="F:ATP hydrolysis activity"/>
    <property type="evidence" value="ECO:0007669"/>
    <property type="project" value="InterPro"/>
</dbReference>
<feature type="domain" description="ABC transporter" evidence="10">
    <location>
        <begin position="264"/>
        <end position="504"/>
    </location>
</feature>
<reference evidence="12" key="2">
    <citation type="submission" date="2010-01" db="EMBL/GenBank/DDBJ databases">
        <title>The complete genome of Conexibacter woesei DSM 14684.</title>
        <authorList>
            <consortium name="US DOE Joint Genome Institute (JGI-PGF)"/>
            <person name="Lucas S."/>
            <person name="Copeland A."/>
            <person name="Lapidus A."/>
            <person name="Glavina del Rio T."/>
            <person name="Dalin E."/>
            <person name="Tice H."/>
            <person name="Bruce D."/>
            <person name="Goodwin L."/>
            <person name="Pitluck S."/>
            <person name="Kyrpides N."/>
            <person name="Mavromatis K."/>
            <person name="Ivanova N."/>
            <person name="Mikhailova N."/>
            <person name="Chertkov O."/>
            <person name="Brettin T."/>
            <person name="Detter J.C."/>
            <person name="Han C."/>
            <person name="Larimer F."/>
            <person name="Land M."/>
            <person name="Hauser L."/>
            <person name="Markowitz V."/>
            <person name="Cheng J.-F."/>
            <person name="Hugenholtz P."/>
            <person name="Woyke T."/>
            <person name="Wu D."/>
            <person name="Pukall R."/>
            <person name="Steenblock K."/>
            <person name="Schneider S."/>
            <person name="Klenk H.-P."/>
            <person name="Eisen J.A."/>
        </authorList>
    </citation>
    <scope>NUCLEOTIDE SEQUENCE [LARGE SCALE GENOMIC DNA]</scope>
    <source>
        <strain evidence="12">DSM 14684 / CIP 108061 / JCM 11494 / NBRC 100937 / ID131577</strain>
    </source>
</reference>
<dbReference type="FunFam" id="3.40.50.300:FF:000127">
    <property type="entry name" value="Ribose import ATP-binding protein RbsA"/>
    <property type="match status" value="1"/>
</dbReference>
<dbReference type="Pfam" id="PF00005">
    <property type="entry name" value="ABC_tran"/>
    <property type="match status" value="2"/>
</dbReference>
<dbReference type="Gene3D" id="3.40.50.300">
    <property type="entry name" value="P-loop containing nucleotide triphosphate hydrolases"/>
    <property type="match status" value="2"/>
</dbReference>
<dbReference type="PANTHER" id="PTHR43790:SF3">
    <property type="entry name" value="D-ALLOSE IMPORT ATP-BINDING PROTEIN ALSA-RELATED"/>
    <property type="match status" value="1"/>
</dbReference>
<dbReference type="AlphaFoldDB" id="D3F4E2"/>
<accession>D3F4E2</accession>
<comment type="subcellular location">
    <subcellularLocation>
        <location evidence="1">Cell membrane</location>
        <topology evidence="1">Peripheral membrane protein</topology>
    </subcellularLocation>
</comment>
<proteinExistence type="predicted"/>